<dbReference type="OrthoDB" id="3553547at2759"/>
<dbReference type="EMBL" id="MU007020">
    <property type="protein sequence ID" value="KAF2433649.1"/>
    <property type="molecule type" value="Genomic_DNA"/>
</dbReference>
<evidence type="ECO:0000313" key="2">
    <source>
        <dbReference type="EMBL" id="KAF2433649.1"/>
    </source>
</evidence>
<feature type="compositionally biased region" description="Basic and acidic residues" evidence="1">
    <location>
        <begin position="291"/>
        <end position="304"/>
    </location>
</feature>
<reference evidence="2" key="1">
    <citation type="journal article" date="2020" name="Stud. Mycol.">
        <title>101 Dothideomycetes genomes: a test case for predicting lifestyles and emergence of pathogens.</title>
        <authorList>
            <person name="Haridas S."/>
            <person name="Albert R."/>
            <person name="Binder M."/>
            <person name="Bloem J."/>
            <person name="Labutti K."/>
            <person name="Salamov A."/>
            <person name="Andreopoulos B."/>
            <person name="Baker S."/>
            <person name="Barry K."/>
            <person name="Bills G."/>
            <person name="Bluhm B."/>
            <person name="Cannon C."/>
            <person name="Castanera R."/>
            <person name="Culley D."/>
            <person name="Daum C."/>
            <person name="Ezra D."/>
            <person name="Gonzalez J."/>
            <person name="Henrissat B."/>
            <person name="Kuo A."/>
            <person name="Liang C."/>
            <person name="Lipzen A."/>
            <person name="Lutzoni F."/>
            <person name="Magnuson J."/>
            <person name="Mondo S."/>
            <person name="Nolan M."/>
            <person name="Ohm R."/>
            <person name="Pangilinan J."/>
            <person name="Park H.-J."/>
            <person name="Ramirez L."/>
            <person name="Alfaro M."/>
            <person name="Sun H."/>
            <person name="Tritt A."/>
            <person name="Yoshinaga Y."/>
            <person name="Zwiers L.-H."/>
            <person name="Turgeon B."/>
            <person name="Goodwin S."/>
            <person name="Spatafora J."/>
            <person name="Crous P."/>
            <person name="Grigoriev I."/>
        </authorList>
    </citation>
    <scope>NUCLEOTIDE SEQUENCE</scope>
    <source>
        <strain evidence="2">CBS 130266</strain>
    </source>
</reference>
<accession>A0A9P4NYU6</accession>
<evidence type="ECO:0000256" key="1">
    <source>
        <dbReference type="SAM" id="MobiDB-lite"/>
    </source>
</evidence>
<dbReference type="Proteomes" id="UP000800235">
    <property type="component" value="Unassembled WGS sequence"/>
</dbReference>
<gene>
    <name evidence="2" type="ORF">EJ08DRAFT_694533</name>
</gene>
<sequence>MPSDVAGKGEHPDVHTTMNKREMSPSQPASSVHSRPQKVQLSAKRGIRQTSKLIPVLNELDGLVKTQEKLIGYRVKAQQARKVLKRYKEEAAERDASLIAAVRKARSTNTELTWDILGPLADACEATRDNIGPLEYDYEKLDLRLVPLEDDISTRAAEIERLYTRICNGLPIEDNGSDTSSTGSSGNETSLVEHRTVEIQPTLLELGTDMGRNETYNSEINASQQQAEPNAVDTPDGFDVPWRRHQPVNISLGKTLRPVLSRYAPDLRSERSWGLARTLHDTDEDNSSGTEHGRGDLEPEFGRDQAERGENLLSMRREDTHTSSSGDISDVDSAHRRVNRWILHKLRISRWEIQRLRASVLSETESMRDWTNLALSCWEHDDAALSPHYPNSEETLSVTAEGSYSSSNFPLKYMSRNRAFTFPPSPSTWSLHRSLPFCRQRKYGRSTMTSIKSVHYQIPSS</sequence>
<feature type="region of interest" description="Disordered" evidence="1">
    <location>
        <begin position="173"/>
        <end position="196"/>
    </location>
</feature>
<feature type="region of interest" description="Disordered" evidence="1">
    <location>
        <begin position="278"/>
        <end position="304"/>
    </location>
</feature>
<evidence type="ECO:0000313" key="3">
    <source>
        <dbReference type="Proteomes" id="UP000800235"/>
    </source>
</evidence>
<feature type="compositionally biased region" description="Low complexity" evidence="1">
    <location>
        <begin position="173"/>
        <end position="190"/>
    </location>
</feature>
<organism evidence="2 3">
    <name type="scientific">Tothia fuscella</name>
    <dbReference type="NCBI Taxonomy" id="1048955"/>
    <lineage>
        <taxon>Eukaryota</taxon>
        <taxon>Fungi</taxon>
        <taxon>Dikarya</taxon>
        <taxon>Ascomycota</taxon>
        <taxon>Pezizomycotina</taxon>
        <taxon>Dothideomycetes</taxon>
        <taxon>Pleosporomycetidae</taxon>
        <taxon>Venturiales</taxon>
        <taxon>Cylindrosympodiaceae</taxon>
        <taxon>Tothia</taxon>
    </lineage>
</organism>
<name>A0A9P4NYU6_9PEZI</name>
<comment type="caution">
    <text evidence="2">The sequence shown here is derived from an EMBL/GenBank/DDBJ whole genome shotgun (WGS) entry which is preliminary data.</text>
</comment>
<feature type="region of interest" description="Disordered" evidence="1">
    <location>
        <begin position="1"/>
        <end position="45"/>
    </location>
</feature>
<protein>
    <submittedName>
        <fullName evidence="2">Uncharacterized protein</fullName>
    </submittedName>
</protein>
<dbReference type="AlphaFoldDB" id="A0A9P4NYU6"/>
<feature type="compositionally biased region" description="Basic and acidic residues" evidence="1">
    <location>
        <begin position="7"/>
        <end position="23"/>
    </location>
</feature>
<keyword evidence="3" id="KW-1185">Reference proteome</keyword>
<feature type="region of interest" description="Disordered" evidence="1">
    <location>
        <begin position="221"/>
        <end position="242"/>
    </location>
</feature>
<feature type="compositionally biased region" description="Polar residues" evidence="1">
    <location>
        <begin position="24"/>
        <end position="40"/>
    </location>
</feature>
<proteinExistence type="predicted"/>